<sequence>MQAEQTLSASRQAIGPIAAFAASGDMPKLKTALGHGLDAGLNISECKEILVQLYAYAGFPRSLNALTALMQVLDERKQRGVVDAPGRDPAPAQTGEALLASGTANQTRLVGAPVKGPVFAFAPAIDAFLKTHLFGDIFNRDNLDWQSRELATVAVLAALSGVEPQLQSHVRVSINVGITRPQLRQFIQVLATQVDAATAQRAQAALDNI</sequence>
<comment type="caution">
    <text evidence="2">The sequence shown here is derived from an EMBL/GenBank/DDBJ whole genome shotgun (WGS) entry which is preliminary data.</text>
</comment>
<evidence type="ECO:0000313" key="2">
    <source>
        <dbReference type="EMBL" id="MRX10943.1"/>
    </source>
</evidence>
<keyword evidence="3" id="KW-1185">Reference proteome</keyword>
<dbReference type="Pfam" id="PF02627">
    <property type="entry name" value="CMD"/>
    <property type="match status" value="1"/>
</dbReference>
<organism evidence="2 3">
    <name type="scientific">Duganella alba</name>
    <dbReference type="NCBI Taxonomy" id="2666081"/>
    <lineage>
        <taxon>Bacteria</taxon>
        <taxon>Pseudomonadati</taxon>
        <taxon>Pseudomonadota</taxon>
        <taxon>Betaproteobacteria</taxon>
        <taxon>Burkholderiales</taxon>
        <taxon>Oxalobacteraceae</taxon>
        <taxon>Telluria group</taxon>
        <taxon>Duganella</taxon>
    </lineage>
</organism>
<gene>
    <name evidence="2" type="ORF">GJ697_24275</name>
</gene>
<proteinExistence type="predicted"/>
<dbReference type="Proteomes" id="UP000481037">
    <property type="component" value="Unassembled WGS sequence"/>
</dbReference>
<evidence type="ECO:0000313" key="3">
    <source>
        <dbReference type="Proteomes" id="UP000481037"/>
    </source>
</evidence>
<dbReference type="InterPro" id="IPR003779">
    <property type="entry name" value="CMD-like"/>
</dbReference>
<dbReference type="GO" id="GO:0051920">
    <property type="term" value="F:peroxiredoxin activity"/>
    <property type="evidence" value="ECO:0007669"/>
    <property type="project" value="InterPro"/>
</dbReference>
<dbReference type="Gene3D" id="1.20.1290.10">
    <property type="entry name" value="AhpD-like"/>
    <property type="match status" value="1"/>
</dbReference>
<evidence type="ECO:0000259" key="1">
    <source>
        <dbReference type="Pfam" id="PF02627"/>
    </source>
</evidence>
<reference evidence="2 3" key="1">
    <citation type="submission" date="2019-11" db="EMBL/GenBank/DDBJ databases">
        <title>Novel species isolated from a subtropical stream in China.</title>
        <authorList>
            <person name="Lu H."/>
        </authorList>
    </citation>
    <scope>NUCLEOTIDE SEQUENCE [LARGE SCALE GENOMIC DNA]</scope>
    <source>
        <strain evidence="2 3">FT25W</strain>
    </source>
</reference>
<dbReference type="InterPro" id="IPR029032">
    <property type="entry name" value="AhpD-like"/>
</dbReference>
<protein>
    <submittedName>
        <fullName evidence="2">Carboxymuconolactone decarboxylase</fullName>
    </submittedName>
</protein>
<dbReference type="EMBL" id="WKJM01000026">
    <property type="protein sequence ID" value="MRX10943.1"/>
    <property type="molecule type" value="Genomic_DNA"/>
</dbReference>
<dbReference type="PANTHER" id="PTHR33570:SF2">
    <property type="entry name" value="CARBOXYMUCONOLACTONE DECARBOXYLASE-LIKE DOMAIN-CONTAINING PROTEIN"/>
    <property type="match status" value="1"/>
</dbReference>
<feature type="domain" description="Carboxymuconolactone decarboxylase-like" evidence="1">
    <location>
        <begin position="123"/>
        <end position="206"/>
    </location>
</feature>
<dbReference type="SUPFAM" id="SSF69118">
    <property type="entry name" value="AhpD-like"/>
    <property type="match status" value="1"/>
</dbReference>
<dbReference type="InterPro" id="IPR052512">
    <property type="entry name" value="4CMD/NDH-1_regulator"/>
</dbReference>
<dbReference type="PANTHER" id="PTHR33570">
    <property type="entry name" value="4-CARBOXYMUCONOLACTONE DECARBOXYLASE FAMILY PROTEIN"/>
    <property type="match status" value="1"/>
</dbReference>
<name>A0A6L5QM98_9BURK</name>
<accession>A0A6L5QM98</accession>
<dbReference type="AlphaFoldDB" id="A0A6L5QM98"/>